<dbReference type="PANTHER" id="PTHR34315">
    <property type="match status" value="1"/>
</dbReference>
<gene>
    <name evidence="3" type="ORF">EOD43_14180</name>
</gene>
<feature type="region of interest" description="Disordered" evidence="1">
    <location>
        <begin position="88"/>
        <end position="107"/>
    </location>
</feature>
<dbReference type="InterPro" id="IPR015889">
    <property type="entry name" value="Intradiol_dOase_core"/>
</dbReference>
<keyword evidence="3" id="KW-0560">Oxidoreductase</keyword>
<evidence type="ECO:0000313" key="3">
    <source>
        <dbReference type="EMBL" id="RVT94905.1"/>
    </source>
</evidence>
<dbReference type="Proteomes" id="UP000282971">
    <property type="component" value="Unassembled WGS sequence"/>
</dbReference>
<dbReference type="GO" id="GO:0016702">
    <property type="term" value="F:oxidoreductase activity, acting on single donors with incorporation of molecular oxygen, incorporation of two atoms of oxygen"/>
    <property type="evidence" value="ECO:0007669"/>
    <property type="project" value="InterPro"/>
</dbReference>
<protein>
    <submittedName>
        <fullName evidence="3">Intradiol ring-cleavage dioxygenase</fullName>
    </submittedName>
</protein>
<dbReference type="InterPro" id="IPR000627">
    <property type="entry name" value="Intradiol_dOase_C"/>
</dbReference>
<feature type="domain" description="Intradiol ring-cleavage dioxygenases" evidence="2">
    <location>
        <begin position="132"/>
        <end position="203"/>
    </location>
</feature>
<name>A0A437MBA3_9SPHN</name>
<organism evidence="3 4">
    <name type="scientific">Sphingomonas crocodyli</name>
    <dbReference type="NCBI Taxonomy" id="1979270"/>
    <lineage>
        <taxon>Bacteria</taxon>
        <taxon>Pseudomonadati</taxon>
        <taxon>Pseudomonadota</taxon>
        <taxon>Alphaproteobacteria</taxon>
        <taxon>Sphingomonadales</taxon>
        <taxon>Sphingomonadaceae</taxon>
        <taxon>Sphingomonas</taxon>
    </lineage>
</organism>
<dbReference type="Pfam" id="PF00775">
    <property type="entry name" value="Dioxygenase_C"/>
    <property type="match status" value="1"/>
</dbReference>
<dbReference type="PANTHER" id="PTHR34315:SF1">
    <property type="entry name" value="INTRADIOL RING-CLEAVAGE DIOXYGENASES DOMAIN-CONTAINING PROTEIN-RELATED"/>
    <property type="match status" value="1"/>
</dbReference>
<accession>A0A437MBA3</accession>
<keyword evidence="4" id="KW-1185">Reference proteome</keyword>
<feature type="compositionally biased region" description="Low complexity" evidence="1">
    <location>
        <begin position="46"/>
        <end position="79"/>
    </location>
</feature>
<dbReference type="AlphaFoldDB" id="A0A437MBA3"/>
<dbReference type="RefSeq" id="WP_127744481.1">
    <property type="nucleotide sequence ID" value="NZ_SACN01000001.1"/>
</dbReference>
<feature type="region of interest" description="Disordered" evidence="1">
    <location>
        <begin position="41"/>
        <end position="79"/>
    </location>
</feature>
<sequence>MHDHDRGLAFDLDTISRQIVERRRLLGWFAGAGATALLTGCGGGSSSSTETASSTTTSSTTTSTSTTTGTTTTTTSTSTGQCVADAAETAGPYPADGTNSASGSTSNVLTSSGIVRSDIRSSFISSTTVASGVLLTITLTVVNVNASCAPLSGYAVYLWHCNVDGNYSLYTVPGESYLRGVQVTNSAGQVTFTTIFPACYDGRYPHMHFEVFTSLSAATSGRAATLTSQFAMPRDVCSTVYAGSSLYSSSVSRLAAVTTTNDNVFGDNSSAQIAAMTPSLTGSISAGYTGTVTIGVSV</sequence>
<dbReference type="EMBL" id="SACN01000001">
    <property type="protein sequence ID" value="RVT94905.1"/>
    <property type="molecule type" value="Genomic_DNA"/>
</dbReference>
<comment type="caution">
    <text evidence="3">The sequence shown here is derived from an EMBL/GenBank/DDBJ whole genome shotgun (WGS) entry which is preliminary data.</text>
</comment>
<feature type="compositionally biased region" description="Polar residues" evidence="1">
    <location>
        <begin position="97"/>
        <end position="107"/>
    </location>
</feature>
<dbReference type="GO" id="GO:0008199">
    <property type="term" value="F:ferric iron binding"/>
    <property type="evidence" value="ECO:0007669"/>
    <property type="project" value="InterPro"/>
</dbReference>
<keyword evidence="3" id="KW-0223">Dioxygenase</keyword>
<evidence type="ECO:0000259" key="2">
    <source>
        <dbReference type="Pfam" id="PF00775"/>
    </source>
</evidence>
<dbReference type="SUPFAM" id="SSF49482">
    <property type="entry name" value="Aromatic compound dioxygenase"/>
    <property type="match status" value="1"/>
</dbReference>
<reference evidence="3 4" key="1">
    <citation type="submission" date="2019-01" db="EMBL/GenBank/DDBJ databases">
        <authorList>
            <person name="Chen W.-M."/>
        </authorList>
    </citation>
    <scope>NUCLEOTIDE SEQUENCE [LARGE SCALE GENOMIC DNA]</scope>
    <source>
        <strain evidence="3 4">CCP-7</strain>
    </source>
</reference>
<evidence type="ECO:0000313" key="4">
    <source>
        <dbReference type="Proteomes" id="UP000282971"/>
    </source>
</evidence>
<dbReference type="OrthoDB" id="9800887at2"/>
<proteinExistence type="predicted"/>
<evidence type="ECO:0000256" key="1">
    <source>
        <dbReference type="SAM" id="MobiDB-lite"/>
    </source>
</evidence>
<dbReference type="Gene3D" id="2.60.130.10">
    <property type="entry name" value="Aromatic compound dioxygenase"/>
    <property type="match status" value="1"/>
</dbReference>